<dbReference type="Proteomes" id="UP000238479">
    <property type="component" value="Chromosome 2"/>
</dbReference>
<dbReference type="EMBL" id="PDCK01000040">
    <property type="protein sequence ID" value="PRQ52075.1"/>
    <property type="molecule type" value="Genomic_DNA"/>
</dbReference>
<dbReference type="PANTHER" id="PTHR33321">
    <property type="match status" value="1"/>
</dbReference>
<evidence type="ECO:0000313" key="2">
    <source>
        <dbReference type="Proteomes" id="UP000238479"/>
    </source>
</evidence>
<organism evidence="1 2">
    <name type="scientific">Rosa chinensis</name>
    <name type="common">China rose</name>
    <dbReference type="NCBI Taxonomy" id="74649"/>
    <lineage>
        <taxon>Eukaryota</taxon>
        <taxon>Viridiplantae</taxon>
        <taxon>Streptophyta</taxon>
        <taxon>Embryophyta</taxon>
        <taxon>Tracheophyta</taxon>
        <taxon>Spermatophyta</taxon>
        <taxon>Magnoliopsida</taxon>
        <taxon>eudicotyledons</taxon>
        <taxon>Gunneridae</taxon>
        <taxon>Pentapetalae</taxon>
        <taxon>rosids</taxon>
        <taxon>fabids</taxon>
        <taxon>Rosales</taxon>
        <taxon>Rosaceae</taxon>
        <taxon>Rosoideae</taxon>
        <taxon>Rosoideae incertae sedis</taxon>
        <taxon>Rosa</taxon>
    </lineage>
</organism>
<evidence type="ECO:0000313" key="1">
    <source>
        <dbReference type="EMBL" id="PRQ52075.1"/>
    </source>
</evidence>
<accession>A0A2P6S076</accession>
<dbReference type="AlphaFoldDB" id="A0A2P6S076"/>
<dbReference type="Pfam" id="PF04450">
    <property type="entry name" value="BSP"/>
    <property type="match status" value="1"/>
</dbReference>
<dbReference type="Gramene" id="PRQ52075">
    <property type="protein sequence ID" value="PRQ52075"/>
    <property type="gene ID" value="RchiOBHm_Chr2g0151581"/>
</dbReference>
<reference evidence="1 2" key="1">
    <citation type="journal article" date="2018" name="Nat. Genet.">
        <title>The Rosa genome provides new insights in the design of modern roses.</title>
        <authorList>
            <person name="Bendahmane M."/>
        </authorList>
    </citation>
    <scope>NUCLEOTIDE SEQUENCE [LARGE SCALE GENOMIC DNA]</scope>
    <source>
        <strain evidence="2">cv. Old Blush</strain>
    </source>
</reference>
<dbReference type="InterPro" id="IPR007541">
    <property type="entry name" value="Uncharacterised_BSP"/>
</dbReference>
<comment type="caution">
    <text evidence="1">The sequence shown here is derived from an EMBL/GenBank/DDBJ whole genome shotgun (WGS) entry which is preliminary data.</text>
</comment>
<gene>
    <name evidence="1" type="ORF">RchiOBHm_Chr2g0151581</name>
</gene>
<dbReference type="PANTHER" id="PTHR33321:SF3">
    <property type="entry name" value="OS05G0582000 PROTEIN"/>
    <property type="match status" value="1"/>
</dbReference>
<proteinExistence type="predicted"/>
<protein>
    <submittedName>
        <fullName evidence="1">Uncharacterized protein</fullName>
    </submittedName>
</protein>
<sequence>MVEYLRMVAEGFGGLKSGASSWKLPEGEGYIWWEDKDPVAVAKLLHYYEGYRKGFIKRLNRAIKDEWHDWTVDDALGMPLQNLCDKYNFSRSSY</sequence>
<name>A0A2P6S076_ROSCH</name>
<keyword evidence="2" id="KW-1185">Reference proteome</keyword>